<feature type="domain" description="DUF4367" evidence="2">
    <location>
        <begin position="182"/>
        <end position="292"/>
    </location>
</feature>
<dbReference type="AlphaFoldDB" id="H5Y529"/>
<dbReference type="STRING" id="768710.DesyoDRAFT_3096"/>
<organism evidence="3 4">
    <name type="scientific">Desulfosporosinus youngiae DSM 17734</name>
    <dbReference type="NCBI Taxonomy" id="768710"/>
    <lineage>
        <taxon>Bacteria</taxon>
        <taxon>Bacillati</taxon>
        <taxon>Bacillota</taxon>
        <taxon>Clostridia</taxon>
        <taxon>Eubacteriales</taxon>
        <taxon>Desulfitobacteriaceae</taxon>
        <taxon>Desulfosporosinus</taxon>
    </lineage>
</organism>
<dbReference type="Pfam" id="PF14285">
    <property type="entry name" value="DUF4367"/>
    <property type="match status" value="1"/>
</dbReference>
<evidence type="ECO:0000256" key="1">
    <source>
        <dbReference type="SAM" id="Phobius"/>
    </source>
</evidence>
<feature type="transmembrane region" description="Helical" evidence="1">
    <location>
        <begin position="106"/>
        <end position="127"/>
    </location>
</feature>
<protein>
    <recommendedName>
        <fullName evidence="2">DUF4367 domain-containing protein</fullName>
    </recommendedName>
</protein>
<dbReference type="OrthoDB" id="1850293at2"/>
<keyword evidence="1" id="KW-0812">Transmembrane</keyword>
<evidence type="ECO:0000259" key="2">
    <source>
        <dbReference type="Pfam" id="PF14285"/>
    </source>
</evidence>
<proteinExistence type="predicted"/>
<dbReference type="RefSeq" id="WP_007784386.1">
    <property type="nucleotide sequence ID" value="NZ_CM001441.1"/>
</dbReference>
<accession>H5Y529</accession>
<name>H5Y529_9FIRM</name>
<reference evidence="3 4" key="1">
    <citation type="submission" date="2011-11" db="EMBL/GenBank/DDBJ databases">
        <title>The Noncontiguous Finished genome of Desulfosporosinus youngiae DSM 17734.</title>
        <authorList>
            <consortium name="US DOE Joint Genome Institute (JGI-PGF)"/>
            <person name="Lucas S."/>
            <person name="Han J."/>
            <person name="Lapidus A."/>
            <person name="Cheng J.-F."/>
            <person name="Goodwin L."/>
            <person name="Pitluck S."/>
            <person name="Peters L."/>
            <person name="Ovchinnikova G."/>
            <person name="Lu M."/>
            <person name="Land M.L."/>
            <person name="Hauser L."/>
            <person name="Pester M."/>
            <person name="Spring S."/>
            <person name="Ollivier B."/>
            <person name="Rattei T."/>
            <person name="Klenk H.-P."/>
            <person name="Wagner M."/>
            <person name="Loy A."/>
            <person name="Woyke T.J."/>
        </authorList>
    </citation>
    <scope>NUCLEOTIDE SEQUENCE [LARGE SCALE GENOMIC DNA]</scope>
    <source>
        <strain evidence="3 4">DSM 17734</strain>
    </source>
</reference>
<gene>
    <name evidence="3" type="ORF">DesyoDRAFT_3096</name>
</gene>
<dbReference type="EMBL" id="CM001441">
    <property type="protein sequence ID" value="EHQ90133.1"/>
    <property type="molecule type" value="Genomic_DNA"/>
</dbReference>
<evidence type="ECO:0000313" key="3">
    <source>
        <dbReference type="EMBL" id="EHQ90133.1"/>
    </source>
</evidence>
<dbReference type="eggNOG" id="ENOG502Z9HV">
    <property type="taxonomic scope" value="Bacteria"/>
</dbReference>
<evidence type="ECO:0000313" key="4">
    <source>
        <dbReference type="Proteomes" id="UP000005104"/>
    </source>
</evidence>
<dbReference type="InterPro" id="IPR025377">
    <property type="entry name" value="DUF4367"/>
</dbReference>
<keyword evidence="1" id="KW-0472">Membrane</keyword>
<keyword evidence="1" id="KW-1133">Transmembrane helix</keyword>
<dbReference type="HOGENOM" id="CLU_962170_0_0_9"/>
<sequence length="295" mass="33817">MEEKTNNSYPPDISSDKEIIKKILSEKESDAIVKDKLYRILYEASSADEISMDTDLIDECVKAIDLIEGKEEYLSEEKVQAMRRNVDRRYKNWCASQRKIHTKKRVAQIAACFIIIFFTSSVAANAFGYNFIQSMVQWGKDTFNLSTQNYSNGQNSNTNIAQRNTYSSVEEVIKGLPLKPLSPKWFPDGFTFKYAEKFARSDSLKILLYYQDNTNKAIVFDLSIYDDSNKAAANINFEKDEKLVEIYEKNNVKHYIMNNLGQVQAVWSDSVVVYNISSDVSADEMKKIIDSMYGG</sequence>
<keyword evidence="4" id="KW-1185">Reference proteome</keyword>
<dbReference type="Proteomes" id="UP000005104">
    <property type="component" value="Chromosome"/>
</dbReference>